<keyword evidence="7 18" id="KW-0732">Signal</keyword>
<dbReference type="EC" id="3.4.16.4" evidence="4"/>
<protein>
    <recommendedName>
        <fullName evidence="4">serine-type D-Ala-D-Ala carboxypeptidase</fullName>
        <ecNumber evidence="4">3.4.16.4</ecNumber>
    </recommendedName>
</protein>
<feature type="transmembrane region" description="Helical" evidence="17">
    <location>
        <begin position="468"/>
        <end position="490"/>
    </location>
</feature>
<dbReference type="PANTHER" id="PTHR21581:SF6">
    <property type="entry name" value="TRAFFICKING PROTEIN PARTICLE COMPLEX SUBUNIT 12"/>
    <property type="match status" value="1"/>
</dbReference>
<keyword evidence="21" id="KW-1185">Reference proteome</keyword>
<dbReference type="EMBL" id="JAJEPX010000015">
    <property type="protein sequence ID" value="MCC2176766.1"/>
    <property type="molecule type" value="Genomic_DNA"/>
</dbReference>
<dbReference type="GO" id="GO:0008360">
    <property type="term" value="P:regulation of cell shape"/>
    <property type="evidence" value="ECO:0007669"/>
    <property type="project" value="UniProtKB-KW"/>
</dbReference>
<evidence type="ECO:0000259" key="19">
    <source>
        <dbReference type="SMART" id="SM00936"/>
    </source>
</evidence>
<evidence type="ECO:0000256" key="8">
    <source>
        <dbReference type="ARBA" id="ARBA00022801"/>
    </source>
</evidence>
<evidence type="ECO:0000256" key="15">
    <source>
        <dbReference type="RuleBase" id="RU004016"/>
    </source>
</evidence>
<dbReference type="InterPro" id="IPR012907">
    <property type="entry name" value="Peptidase_S11_C"/>
</dbReference>
<evidence type="ECO:0000256" key="11">
    <source>
        <dbReference type="ARBA" id="ARBA00023316"/>
    </source>
</evidence>
<gene>
    <name evidence="20" type="ORF">LKD22_06455</name>
</gene>
<evidence type="ECO:0000256" key="16">
    <source>
        <dbReference type="SAM" id="MobiDB-lite"/>
    </source>
</evidence>
<dbReference type="SUPFAM" id="SSF69189">
    <property type="entry name" value="Penicillin-binding protein associated domain"/>
    <property type="match status" value="1"/>
</dbReference>
<dbReference type="RefSeq" id="WP_227600599.1">
    <property type="nucleotide sequence ID" value="NZ_JAJEPX010000015.1"/>
</dbReference>
<evidence type="ECO:0000313" key="20">
    <source>
        <dbReference type="EMBL" id="MCC2176766.1"/>
    </source>
</evidence>
<proteinExistence type="inferred from homology"/>
<evidence type="ECO:0000256" key="3">
    <source>
        <dbReference type="ARBA" id="ARBA00007164"/>
    </source>
</evidence>
<evidence type="ECO:0000256" key="7">
    <source>
        <dbReference type="ARBA" id="ARBA00022729"/>
    </source>
</evidence>
<keyword evidence="10" id="KW-0573">Peptidoglycan synthesis</keyword>
<evidence type="ECO:0000256" key="13">
    <source>
        <dbReference type="PIRSR" id="PIRSR618044-1"/>
    </source>
</evidence>
<dbReference type="SMART" id="SM00936">
    <property type="entry name" value="PBP5_C"/>
    <property type="match status" value="1"/>
</dbReference>
<feature type="active site" description="Proton acceptor" evidence="13">
    <location>
        <position position="129"/>
    </location>
</feature>
<dbReference type="InterPro" id="IPR001967">
    <property type="entry name" value="Peptidase_S11_N"/>
</dbReference>
<feature type="signal peptide" evidence="18">
    <location>
        <begin position="1"/>
        <end position="31"/>
    </location>
</feature>
<dbReference type="AlphaFoldDB" id="A0AAW4W1G0"/>
<evidence type="ECO:0000256" key="6">
    <source>
        <dbReference type="ARBA" id="ARBA00022670"/>
    </source>
</evidence>
<comment type="pathway">
    <text evidence="2">Cell wall biogenesis; peptidoglycan biosynthesis.</text>
</comment>
<accession>A0AAW4W1G0</accession>
<name>A0AAW4W1G0_9FIRM</name>
<dbReference type="InterPro" id="IPR018044">
    <property type="entry name" value="Peptidase_S11"/>
</dbReference>
<feature type="compositionally biased region" description="Low complexity" evidence="16">
    <location>
        <begin position="38"/>
        <end position="70"/>
    </location>
</feature>
<dbReference type="Pfam" id="PF00768">
    <property type="entry name" value="Peptidase_S11"/>
    <property type="match status" value="1"/>
</dbReference>
<feature type="domain" description="Peptidase S11 D-Ala-D-Ala carboxypeptidase A C-terminal" evidence="19">
    <location>
        <begin position="355"/>
        <end position="447"/>
    </location>
</feature>
<dbReference type="InterPro" id="IPR012338">
    <property type="entry name" value="Beta-lactam/transpept-like"/>
</dbReference>
<dbReference type="PRINTS" id="PR00725">
    <property type="entry name" value="DADACBPTASE1"/>
</dbReference>
<dbReference type="Pfam" id="PF07943">
    <property type="entry name" value="PBP5_C"/>
    <property type="match status" value="1"/>
</dbReference>
<dbReference type="GO" id="GO:0009252">
    <property type="term" value="P:peptidoglycan biosynthetic process"/>
    <property type="evidence" value="ECO:0007669"/>
    <property type="project" value="UniProtKB-KW"/>
</dbReference>
<evidence type="ECO:0000256" key="10">
    <source>
        <dbReference type="ARBA" id="ARBA00022984"/>
    </source>
</evidence>
<keyword evidence="9" id="KW-0133">Cell shape</keyword>
<dbReference type="PANTHER" id="PTHR21581">
    <property type="entry name" value="D-ALANYL-D-ALANINE CARBOXYPEPTIDASE"/>
    <property type="match status" value="1"/>
</dbReference>
<dbReference type="GO" id="GO:0071555">
    <property type="term" value="P:cell wall organization"/>
    <property type="evidence" value="ECO:0007669"/>
    <property type="project" value="UniProtKB-KW"/>
</dbReference>
<evidence type="ECO:0000256" key="5">
    <source>
        <dbReference type="ARBA" id="ARBA00022645"/>
    </source>
</evidence>
<keyword evidence="8" id="KW-0378">Hydrolase</keyword>
<keyword evidence="17" id="KW-1133">Transmembrane helix</keyword>
<evidence type="ECO:0000256" key="18">
    <source>
        <dbReference type="SAM" id="SignalP"/>
    </source>
</evidence>
<evidence type="ECO:0000256" key="17">
    <source>
        <dbReference type="SAM" id="Phobius"/>
    </source>
</evidence>
<dbReference type="GeneID" id="98659619"/>
<dbReference type="Gene3D" id="2.60.410.10">
    <property type="entry name" value="D-Ala-D-Ala carboxypeptidase, C-terminal domain"/>
    <property type="match status" value="1"/>
</dbReference>
<keyword evidence="17" id="KW-0472">Membrane</keyword>
<evidence type="ECO:0000256" key="14">
    <source>
        <dbReference type="PIRSR" id="PIRSR618044-2"/>
    </source>
</evidence>
<dbReference type="Gene3D" id="3.40.710.10">
    <property type="entry name" value="DD-peptidase/beta-lactamase superfamily"/>
    <property type="match status" value="1"/>
</dbReference>
<dbReference type="Proteomes" id="UP001298753">
    <property type="component" value="Unassembled WGS sequence"/>
</dbReference>
<dbReference type="SUPFAM" id="SSF56601">
    <property type="entry name" value="beta-lactamase/transpeptidase-like"/>
    <property type="match status" value="1"/>
</dbReference>
<evidence type="ECO:0000313" key="21">
    <source>
        <dbReference type="Proteomes" id="UP001298753"/>
    </source>
</evidence>
<keyword evidence="6" id="KW-0645">Protease</keyword>
<keyword evidence="17" id="KW-0812">Transmembrane</keyword>
<comment type="similarity">
    <text evidence="3 15">Belongs to the peptidase S11 family.</text>
</comment>
<feature type="binding site" evidence="14">
    <location>
        <position position="298"/>
    </location>
    <ligand>
        <name>substrate</name>
    </ligand>
</feature>
<evidence type="ECO:0000256" key="1">
    <source>
        <dbReference type="ARBA" id="ARBA00003217"/>
    </source>
</evidence>
<keyword evidence="11" id="KW-0961">Cell wall biogenesis/degradation</keyword>
<comment type="function">
    <text evidence="1">Removes C-terminal D-alanyl residues from sugar-peptide cell wall precursors.</text>
</comment>
<feature type="compositionally biased region" description="Basic and acidic residues" evidence="16">
    <location>
        <begin position="71"/>
        <end position="82"/>
    </location>
</feature>
<evidence type="ECO:0000256" key="2">
    <source>
        <dbReference type="ARBA" id="ARBA00004752"/>
    </source>
</evidence>
<keyword evidence="5 20" id="KW-0121">Carboxypeptidase</keyword>
<dbReference type="InterPro" id="IPR037167">
    <property type="entry name" value="Peptidase_S11_C_sf"/>
</dbReference>
<dbReference type="GO" id="GO:0006508">
    <property type="term" value="P:proteolysis"/>
    <property type="evidence" value="ECO:0007669"/>
    <property type="project" value="UniProtKB-KW"/>
</dbReference>
<sequence length="514" mass="56320">MKSNNFKNRLTALALCFTLLLGAAPITRAYAVNDESDTSSSQSDSDSTDTSSTDSGSADTSSTDSGSTDSADSKDSKDATADNDKDVTAAASEAPAVTATAALLISPDSDMVLYEKNADEKRYPASTTKIMTALLTLENVEDLNETVTAEQGDFAKVTSDSSNAGIKVGETVRVIDLLYALMLPSANEAAYILARHVGGTSEHFVDMMNTRAEELGCTGTHFCNPCGLHEEDHYTTARDLYLIAREAMKNDTFTNIIDTVQYRMPKTNMHEERIIFTTNQLIFSSFNPWSYPYNKGIKTGHTSQAGNCFVGYAEYGDAKLYSVVLGSAASSKEYPTVAASFTDTKSLYQWGFTHFKTKTVAKKGDTLAHVKVDLSTQTDQLVLTAKTDLVALLPADVETDSLEATPNLPEAVDAPIKAGDVVGSMTYSYNGTSYGTVELVALSDVEMSRVLYYSDKLSHFFQSTVFKIVLIAAAIFIVLYILFNITFGGIRRRRRRKAMRKRYDNDDYPRRHRR</sequence>
<evidence type="ECO:0000256" key="12">
    <source>
        <dbReference type="ARBA" id="ARBA00034000"/>
    </source>
</evidence>
<evidence type="ECO:0000256" key="4">
    <source>
        <dbReference type="ARBA" id="ARBA00012448"/>
    </source>
</evidence>
<feature type="chain" id="PRO_5043397547" description="serine-type D-Ala-D-Ala carboxypeptidase" evidence="18">
    <location>
        <begin position="32"/>
        <end position="514"/>
    </location>
</feature>
<dbReference type="InterPro" id="IPR015956">
    <property type="entry name" value="Peniciliin-bd_prot_C_sf"/>
</dbReference>
<evidence type="ECO:0000256" key="9">
    <source>
        <dbReference type="ARBA" id="ARBA00022960"/>
    </source>
</evidence>
<feature type="active site" evidence="13">
    <location>
        <position position="185"/>
    </location>
</feature>
<organism evidence="20 21">
    <name type="scientific">Agathobaculum butyriciproducens</name>
    <dbReference type="NCBI Taxonomy" id="1628085"/>
    <lineage>
        <taxon>Bacteria</taxon>
        <taxon>Bacillati</taxon>
        <taxon>Bacillota</taxon>
        <taxon>Clostridia</taxon>
        <taxon>Eubacteriales</taxon>
        <taxon>Butyricicoccaceae</taxon>
        <taxon>Agathobaculum</taxon>
    </lineage>
</organism>
<dbReference type="GO" id="GO:0009002">
    <property type="term" value="F:serine-type D-Ala-D-Ala carboxypeptidase activity"/>
    <property type="evidence" value="ECO:0007669"/>
    <property type="project" value="UniProtKB-EC"/>
</dbReference>
<comment type="caution">
    <text evidence="20">The sequence shown here is derived from an EMBL/GenBank/DDBJ whole genome shotgun (WGS) entry which is preliminary data.</text>
</comment>
<feature type="region of interest" description="Disordered" evidence="16">
    <location>
        <begin position="33"/>
        <end position="82"/>
    </location>
</feature>
<feature type="active site" description="Acyl-ester intermediate" evidence="13">
    <location>
        <position position="126"/>
    </location>
</feature>
<reference evidence="20 21" key="1">
    <citation type="submission" date="2021-10" db="EMBL/GenBank/DDBJ databases">
        <title>Anaerobic single-cell dispensing facilitates the cultivation of human gut bacteria.</title>
        <authorList>
            <person name="Afrizal A."/>
        </authorList>
    </citation>
    <scope>NUCLEOTIDE SEQUENCE [LARGE SCALE GENOMIC DNA]</scope>
    <source>
        <strain evidence="20 21">CLA-AA-H270</strain>
    </source>
</reference>
<comment type="catalytic activity">
    <reaction evidence="12">
        <text>Preferential cleavage: (Ac)2-L-Lys-D-Ala-|-D-Ala. Also transpeptidation of peptidyl-alanyl moieties that are N-acyl substituents of D-alanine.</text>
        <dbReference type="EC" id="3.4.16.4"/>
    </reaction>
</comment>